<proteinExistence type="predicted"/>
<dbReference type="SUPFAM" id="SSF47699">
    <property type="entry name" value="Bifunctional inhibitor/lipid-transfer protein/seed storage 2S albumin"/>
    <property type="match status" value="1"/>
</dbReference>
<feature type="signal peptide" evidence="1">
    <location>
        <begin position="1"/>
        <end position="24"/>
    </location>
</feature>
<evidence type="ECO:0000313" key="4">
    <source>
        <dbReference type="Proteomes" id="UP001154282"/>
    </source>
</evidence>
<gene>
    <name evidence="3" type="ORF">LITE_LOCUS30438</name>
</gene>
<sequence length="114" mass="11871">MAKTGVVLGAALLLLAITTLGADARTCGVDVQGVVDECMDYLKKGSRQRDPSPQCCTAIGGADINCACKKLLTPAVQSLLDMNNLVYVGRKCGISIPKGTKCGISSSIIEGLRR</sequence>
<feature type="domain" description="Bifunctional inhibitor/plant lipid transfer protein/seed storage helical" evidence="2">
    <location>
        <begin position="23"/>
        <end position="102"/>
    </location>
</feature>
<organism evidence="3 4">
    <name type="scientific">Linum tenue</name>
    <dbReference type="NCBI Taxonomy" id="586396"/>
    <lineage>
        <taxon>Eukaryota</taxon>
        <taxon>Viridiplantae</taxon>
        <taxon>Streptophyta</taxon>
        <taxon>Embryophyta</taxon>
        <taxon>Tracheophyta</taxon>
        <taxon>Spermatophyta</taxon>
        <taxon>Magnoliopsida</taxon>
        <taxon>eudicotyledons</taxon>
        <taxon>Gunneridae</taxon>
        <taxon>Pentapetalae</taxon>
        <taxon>rosids</taxon>
        <taxon>fabids</taxon>
        <taxon>Malpighiales</taxon>
        <taxon>Linaceae</taxon>
        <taxon>Linum</taxon>
    </lineage>
</organism>
<dbReference type="EMBL" id="CAMGYJ010000007">
    <property type="protein sequence ID" value="CAI0450210.1"/>
    <property type="molecule type" value="Genomic_DNA"/>
</dbReference>
<evidence type="ECO:0000256" key="1">
    <source>
        <dbReference type="SAM" id="SignalP"/>
    </source>
</evidence>
<dbReference type="InterPro" id="IPR016140">
    <property type="entry name" value="Bifunc_inhib/LTP/seed_store"/>
</dbReference>
<keyword evidence="4" id="KW-1185">Reference proteome</keyword>
<protein>
    <recommendedName>
        <fullName evidence="2">Bifunctional inhibitor/plant lipid transfer protein/seed storage helical domain-containing protein</fullName>
    </recommendedName>
</protein>
<dbReference type="InterPro" id="IPR036312">
    <property type="entry name" value="Bifun_inhib/LTP/seed_sf"/>
</dbReference>
<feature type="chain" id="PRO_5043561241" description="Bifunctional inhibitor/plant lipid transfer protein/seed storage helical domain-containing protein" evidence="1">
    <location>
        <begin position="25"/>
        <end position="114"/>
    </location>
</feature>
<dbReference type="PANTHER" id="PTHR33286:SF1">
    <property type="entry name" value="OS01G0800600 PROTEIN"/>
    <property type="match status" value="1"/>
</dbReference>
<evidence type="ECO:0000313" key="3">
    <source>
        <dbReference type="EMBL" id="CAI0450210.1"/>
    </source>
</evidence>
<dbReference type="AlphaFoldDB" id="A0AAV0MW12"/>
<evidence type="ECO:0000259" key="2">
    <source>
        <dbReference type="Pfam" id="PF14368"/>
    </source>
</evidence>
<keyword evidence="1" id="KW-0732">Signal</keyword>
<name>A0AAV0MW12_9ROSI</name>
<comment type="caution">
    <text evidence="3">The sequence shown here is derived from an EMBL/GenBank/DDBJ whole genome shotgun (WGS) entry which is preliminary data.</text>
</comment>
<accession>A0AAV0MW12</accession>
<dbReference type="PANTHER" id="PTHR33286">
    <property type="entry name" value="BIFUNCTIONAL INHIBITOR/LIPID-TRANSFER PROTEIN/SEED STORAGE 2S ALBUMIN SUPERFAMILY PROTEIN"/>
    <property type="match status" value="1"/>
</dbReference>
<dbReference type="Pfam" id="PF14368">
    <property type="entry name" value="LTP_2"/>
    <property type="match status" value="1"/>
</dbReference>
<dbReference type="Gene3D" id="1.10.110.10">
    <property type="entry name" value="Plant lipid-transfer and hydrophobic proteins"/>
    <property type="match status" value="1"/>
</dbReference>
<reference evidence="3" key="1">
    <citation type="submission" date="2022-08" db="EMBL/GenBank/DDBJ databases">
        <authorList>
            <person name="Gutierrez-Valencia J."/>
        </authorList>
    </citation>
    <scope>NUCLEOTIDE SEQUENCE</scope>
</reference>
<dbReference type="Proteomes" id="UP001154282">
    <property type="component" value="Unassembled WGS sequence"/>
</dbReference>